<keyword evidence="2" id="KW-0964">Secreted</keyword>
<keyword evidence="7" id="KW-1185">Reference proteome</keyword>
<dbReference type="GO" id="GO:0005576">
    <property type="term" value="C:extracellular region"/>
    <property type="evidence" value="ECO:0007669"/>
    <property type="project" value="UniProtKB-SubCell"/>
</dbReference>
<sequence>MSCTILYPLLLLLVFSCACISEIQQTERTEPLPWKSCAGENQQSCLAGICPLLAELTSTLQANMDQESLRRKDEYNIAFAAALGNVQDVGPFNTEVTLVYNKVYVNAGLHYNPGTGIFTAPVKGVYFFSFSGHNKTSKPMALRIAKNGKSMSVIYNHALIDAGLRYETLSNSINLMLEKGDQVCMRLWANTWVYDNDDSLTLFTGHLLFPL</sequence>
<dbReference type="Pfam" id="PF00386">
    <property type="entry name" value="C1q"/>
    <property type="match status" value="1"/>
</dbReference>
<dbReference type="PANTHER" id="PTHR22923">
    <property type="entry name" value="CEREBELLIN-RELATED"/>
    <property type="match status" value="1"/>
</dbReference>
<dbReference type="InterPro" id="IPR001073">
    <property type="entry name" value="C1q_dom"/>
</dbReference>
<evidence type="ECO:0000256" key="4">
    <source>
        <dbReference type="SAM" id="SignalP"/>
    </source>
</evidence>
<evidence type="ECO:0000313" key="7">
    <source>
        <dbReference type="Proteomes" id="UP001479290"/>
    </source>
</evidence>
<evidence type="ECO:0000313" key="6">
    <source>
        <dbReference type="EMBL" id="KAK9976531.1"/>
    </source>
</evidence>
<evidence type="ECO:0000259" key="5">
    <source>
        <dbReference type="PROSITE" id="PS50871"/>
    </source>
</evidence>
<evidence type="ECO:0000256" key="3">
    <source>
        <dbReference type="ARBA" id="ARBA00022729"/>
    </source>
</evidence>
<dbReference type="PRINTS" id="PR00007">
    <property type="entry name" value="COMPLEMNTC1Q"/>
</dbReference>
<comment type="subcellular location">
    <subcellularLocation>
        <location evidence="1">Secreted</location>
    </subcellularLocation>
</comment>
<dbReference type="SUPFAM" id="SSF49842">
    <property type="entry name" value="TNF-like"/>
    <property type="match status" value="1"/>
</dbReference>
<dbReference type="Proteomes" id="UP001479290">
    <property type="component" value="Unassembled WGS sequence"/>
</dbReference>
<accession>A0AAW2AS31</accession>
<dbReference type="Gene3D" id="2.60.120.40">
    <property type="match status" value="1"/>
</dbReference>
<name>A0AAW2AS31_CULAL</name>
<proteinExistence type="predicted"/>
<dbReference type="SMART" id="SM00110">
    <property type="entry name" value="C1Q"/>
    <property type="match status" value="1"/>
</dbReference>
<feature type="chain" id="PRO_5043777586" description="C1q domain-containing protein" evidence="4">
    <location>
        <begin position="20"/>
        <end position="211"/>
    </location>
</feature>
<protein>
    <recommendedName>
        <fullName evidence="5">C1q domain-containing protein</fullName>
    </recommendedName>
</protein>
<evidence type="ECO:0000256" key="1">
    <source>
        <dbReference type="ARBA" id="ARBA00004613"/>
    </source>
</evidence>
<keyword evidence="3 4" id="KW-0732">Signal</keyword>
<reference evidence="6 7" key="1">
    <citation type="submission" date="2024-05" db="EMBL/GenBank/DDBJ databases">
        <title>A high-quality chromosomal-level genome assembly of Topmouth culter (Culter alburnus).</title>
        <authorList>
            <person name="Zhao H."/>
        </authorList>
    </citation>
    <scope>NUCLEOTIDE SEQUENCE [LARGE SCALE GENOMIC DNA]</scope>
    <source>
        <strain evidence="6">CATC2023</strain>
        <tissue evidence="6">Muscle</tissue>
    </source>
</reference>
<dbReference type="InterPro" id="IPR050822">
    <property type="entry name" value="Cerebellin_Synaptic_Org"/>
</dbReference>
<gene>
    <name evidence="6" type="ORF">ABG768_021736</name>
</gene>
<dbReference type="PROSITE" id="PS50871">
    <property type="entry name" value="C1Q"/>
    <property type="match status" value="1"/>
</dbReference>
<evidence type="ECO:0000256" key="2">
    <source>
        <dbReference type="ARBA" id="ARBA00022525"/>
    </source>
</evidence>
<dbReference type="EMBL" id="JAWDJR010000004">
    <property type="protein sequence ID" value="KAK9976531.1"/>
    <property type="molecule type" value="Genomic_DNA"/>
</dbReference>
<dbReference type="PANTHER" id="PTHR22923:SF102">
    <property type="entry name" value="CEREBELLIN 13-RELATED"/>
    <property type="match status" value="1"/>
</dbReference>
<organism evidence="6 7">
    <name type="scientific">Culter alburnus</name>
    <name type="common">Topmouth culter</name>
    <dbReference type="NCBI Taxonomy" id="194366"/>
    <lineage>
        <taxon>Eukaryota</taxon>
        <taxon>Metazoa</taxon>
        <taxon>Chordata</taxon>
        <taxon>Craniata</taxon>
        <taxon>Vertebrata</taxon>
        <taxon>Euteleostomi</taxon>
        <taxon>Actinopterygii</taxon>
        <taxon>Neopterygii</taxon>
        <taxon>Teleostei</taxon>
        <taxon>Ostariophysi</taxon>
        <taxon>Cypriniformes</taxon>
        <taxon>Xenocyprididae</taxon>
        <taxon>Xenocypridinae</taxon>
        <taxon>Culter</taxon>
    </lineage>
</organism>
<comment type="caution">
    <text evidence="6">The sequence shown here is derived from an EMBL/GenBank/DDBJ whole genome shotgun (WGS) entry which is preliminary data.</text>
</comment>
<feature type="domain" description="C1q" evidence="5">
    <location>
        <begin position="72"/>
        <end position="211"/>
    </location>
</feature>
<dbReference type="InterPro" id="IPR008983">
    <property type="entry name" value="Tumour_necrosis_fac-like_dom"/>
</dbReference>
<dbReference type="AlphaFoldDB" id="A0AAW2AS31"/>
<feature type="signal peptide" evidence="4">
    <location>
        <begin position="1"/>
        <end position="19"/>
    </location>
</feature>